<evidence type="ECO:0000256" key="2">
    <source>
        <dbReference type="ARBA" id="ARBA00008507"/>
    </source>
</evidence>
<dbReference type="AlphaFoldDB" id="A0AAV8WHC3"/>
<dbReference type="GO" id="GO:0005739">
    <property type="term" value="C:mitochondrion"/>
    <property type="evidence" value="ECO:0007669"/>
    <property type="project" value="UniProtKB-SubCell"/>
</dbReference>
<keyword evidence="7" id="KW-1185">Reference proteome</keyword>
<dbReference type="SUPFAM" id="SSF52490">
    <property type="entry name" value="Tubulin nucleotide-binding domain-like"/>
    <property type="match status" value="1"/>
</dbReference>
<dbReference type="GO" id="GO:0007005">
    <property type="term" value="P:mitochondrion organization"/>
    <property type="evidence" value="ECO:0007669"/>
    <property type="project" value="InterPro"/>
</dbReference>
<dbReference type="Gene3D" id="3.40.50.1440">
    <property type="entry name" value="Tubulin/FtsZ, GTPase domain"/>
    <property type="match status" value="1"/>
</dbReference>
<dbReference type="Pfam" id="PF14881">
    <property type="entry name" value="Tubulin_3"/>
    <property type="match status" value="1"/>
</dbReference>
<evidence type="ECO:0008006" key="8">
    <source>
        <dbReference type="Google" id="ProtNLM"/>
    </source>
</evidence>
<dbReference type="PANTHER" id="PTHR13391">
    <property type="entry name" value="MITOCHONDRIAL DISTRIBUTION REGULATOR MISATO"/>
    <property type="match status" value="1"/>
</dbReference>
<gene>
    <name evidence="6" type="ORF">NQ315_009765</name>
</gene>
<dbReference type="InterPro" id="IPR029209">
    <property type="entry name" value="DML1/Misato_tubulin"/>
</dbReference>
<sequence>MNSKGILTLQFGHYSNFIGTHWWNIQEQGFDYTSHSEIDHDVLYREGVTNKHGVTFTPRLLLVDLKGSLKHLPERGELYDEPPKPTKSDVNWDSDLVEIEGVSGNNKNQFLKDLENPEESHKVLTKTYDLEKDVTVWSDFLYSRFHPRTVTVINEYQHENEHTPFDAFPLGKDLWNSSSFEDDFSNKIRSYVEECDYFQGFHLLSDCTDAFSGLSAGCMEHLEDDYCRKSILAFPVVPSFFPDSKFETKEQQCHAIINESVRVLNLALSFNAFNAHSSLFVPLCMGSKGWRQPGPKNEFNHTVYDSELAYHSSAILAAALDTFTLKHRLKSSSFSLVDLCADLSHNGRKAAAASLCMPFSFNVDANLLECLDNWEGPLTKSITPNCTIGSDRLMQYVILRGIREDRLKQQADRAEKQRNLPAYKCDSITEMLSLYLSYSTHATINNVTVVRKPLDVKTPFPRIFDEFIGQAGYVGATPRPGHINVESVPVMAGLHSGSGVGDMLESLYTEARRIKYPRFHQFINAGIDKDEYEACLESLLTLRENYMDNYYI</sequence>
<dbReference type="PANTHER" id="PTHR13391:SF0">
    <property type="entry name" value="PROTEIN MISATO HOMOLOG 1"/>
    <property type="match status" value="1"/>
</dbReference>
<dbReference type="Proteomes" id="UP001159042">
    <property type="component" value="Unassembled WGS sequence"/>
</dbReference>
<dbReference type="InterPro" id="IPR036525">
    <property type="entry name" value="Tubulin/FtsZ_GTPase_sf"/>
</dbReference>
<evidence type="ECO:0000259" key="4">
    <source>
        <dbReference type="Pfam" id="PF10644"/>
    </source>
</evidence>
<proteinExistence type="inferred from homology"/>
<reference evidence="6 7" key="1">
    <citation type="journal article" date="2023" name="Insect Mol. Biol.">
        <title>Genome sequencing provides insights into the evolution of gene families encoding plant cell wall-degrading enzymes in longhorned beetles.</title>
        <authorList>
            <person name="Shin N.R."/>
            <person name="Okamura Y."/>
            <person name="Kirsch R."/>
            <person name="Pauchet Y."/>
        </authorList>
    </citation>
    <scope>NUCLEOTIDE SEQUENCE [LARGE SCALE GENOMIC DNA]</scope>
    <source>
        <strain evidence="6">EAD_L_NR</strain>
    </source>
</reference>
<dbReference type="InterPro" id="IPR049942">
    <property type="entry name" value="DML1/Misato"/>
</dbReference>
<evidence type="ECO:0000313" key="7">
    <source>
        <dbReference type="Proteomes" id="UP001159042"/>
    </source>
</evidence>
<dbReference type="InterPro" id="IPR019605">
    <property type="entry name" value="Misato_II_tubulin-like"/>
</dbReference>
<feature type="domain" description="Misato Segment II tubulin-like" evidence="4">
    <location>
        <begin position="6"/>
        <end position="115"/>
    </location>
</feature>
<comment type="subcellular location">
    <subcellularLocation>
        <location evidence="1">Mitochondrion</location>
    </subcellularLocation>
</comment>
<comment type="caution">
    <text evidence="6">The sequence shown here is derived from an EMBL/GenBank/DDBJ whole genome shotgun (WGS) entry which is preliminary data.</text>
</comment>
<dbReference type="EMBL" id="JANEYG010000001">
    <property type="protein sequence ID" value="KAJ8925913.1"/>
    <property type="molecule type" value="Genomic_DNA"/>
</dbReference>
<organism evidence="6 7">
    <name type="scientific">Exocentrus adspersus</name>
    <dbReference type="NCBI Taxonomy" id="1586481"/>
    <lineage>
        <taxon>Eukaryota</taxon>
        <taxon>Metazoa</taxon>
        <taxon>Ecdysozoa</taxon>
        <taxon>Arthropoda</taxon>
        <taxon>Hexapoda</taxon>
        <taxon>Insecta</taxon>
        <taxon>Pterygota</taxon>
        <taxon>Neoptera</taxon>
        <taxon>Endopterygota</taxon>
        <taxon>Coleoptera</taxon>
        <taxon>Polyphaga</taxon>
        <taxon>Cucujiformia</taxon>
        <taxon>Chrysomeloidea</taxon>
        <taxon>Cerambycidae</taxon>
        <taxon>Lamiinae</taxon>
        <taxon>Acanthocinini</taxon>
        <taxon>Exocentrus</taxon>
    </lineage>
</organism>
<evidence type="ECO:0000259" key="5">
    <source>
        <dbReference type="Pfam" id="PF14881"/>
    </source>
</evidence>
<evidence type="ECO:0000313" key="6">
    <source>
        <dbReference type="EMBL" id="KAJ8925913.1"/>
    </source>
</evidence>
<accession>A0AAV8WHC3</accession>
<comment type="similarity">
    <text evidence="2">Belongs to the misato family.</text>
</comment>
<name>A0AAV8WHC3_9CUCU</name>
<evidence type="ECO:0000256" key="1">
    <source>
        <dbReference type="ARBA" id="ARBA00004173"/>
    </source>
</evidence>
<protein>
    <recommendedName>
        <fullName evidence="8">Protein misato</fullName>
    </recommendedName>
</protein>
<dbReference type="Pfam" id="PF10644">
    <property type="entry name" value="Misat_Tub_SegII"/>
    <property type="match status" value="1"/>
</dbReference>
<dbReference type="CDD" id="cd06060">
    <property type="entry name" value="misato"/>
    <property type="match status" value="1"/>
</dbReference>
<evidence type="ECO:0000256" key="3">
    <source>
        <dbReference type="ARBA" id="ARBA00023128"/>
    </source>
</evidence>
<keyword evidence="3" id="KW-0496">Mitochondrion</keyword>
<feature type="domain" description="DML1/Misato tubulin" evidence="5">
    <location>
        <begin position="132"/>
        <end position="329"/>
    </location>
</feature>